<gene>
    <name evidence="2" type="ORF">WNY59_01940</name>
</gene>
<proteinExistence type="predicted"/>
<comment type="caution">
    <text evidence="2">The sequence shown here is derived from an EMBL/GenBank/DDBJ whole genome shotgun (WGS) entry which is preliminary data.</text>
</comment>
<keyword evidence="3" id="KW-1185">Reference proteome</keyword>
<reference evidence="2 3" key="1">
    <citation type="submission" date="2024-03" db="EMBL/GenBank/DDBJ databases">
        <title>Community enrichment and isolation of bacterial strains for fucoidan degradation.</title>
        <authorList>
            <person name="Sichert A."/>
        </authorList>
    </citation>
    <scope>NUCLEOTIDE SEQUENCE [LARGE SCALE GENOMIC DNA]</scope>
    <source>
        <strain evidence="2 3">AS62</strain>
    </source>
</reference>
<dbReference type="Pfam" id="PF01298">
    <property type="entry name" value="TbpB_B_D"/>
    <property type="match status" value="1"/>
</dbReference>
<dbReference type="InterPro" id="IPR001677">
    <property type="entry name" value="TbpB_B_D"/>
</dbReference>
<name>A0ABU9T2I3_9HYPH</name>
<organism evidence="2 3">
    <name type="scientific">Ahrensia kielensis</name>
    <dbReference type="NCBI Taxonomy" id="76980"/>
    <lineage>
        <taxon>Bacteria</taxon>
        <taxon>Pseudomonadati</taxon>
        <taxon>Pseudomonadota</taxon>
        <taxon>Alphaproteobacteria</taxon>
        <taxon>Hyphomicrobiales</taxon>
        <taxon>Ahrensiaceae</taxon>
        <taxon>Ahrensia</taxon>
    </lineage>
</organism>
<evidence type="ECO:0000259" key="1">
    <source>
        <dbReference type="Pfam" id="PF01298"/>
    </source>
</evidence>
<dbReference type="Proteomes" id="UP001477870">
    <property type="component" value="Unassembled WGS sequence"/>
</dbReference>
<dbReference type="InterPro" id="IPR011250">
    <property type="entry name" value="OMP/PagP_B-barrel"/>
</dbReference>
<dbReference type="SUPFAM" id="SSF56925">
    <property type="entry name" value="OMPA-like"/>
    <property type="match status" value="1"/>
</dbReference>
<sequence>MNRFLEEVKIPALSAVTALILSGCTSSNAIDTAVYANAPADTFGAKFSEDTKFVAEKGRSAGLALNYGKGTVAKTGEQDFSLKKNDRGGIDVTIEGRDFSFGEKDKLEPDDEGNVYDFEQDADGKYAGVFSYTGTLEQALGEGREGQRYHRAIGYQIYDGSEPNLRGVAVIGAETPQAAMDALASSAKPIAKYSGTFRVDSFPTAEFASVSSSRTRVRGDFDMEADFGAGTISGETTYVEAREPGQNDFSKNDNHFEFSKTDITGNGYEGTVTANGGDAVGKYSGGFYGPSAEEIAGVISTEVTYDDDGTYVGIGAFSGAQEAK</sequence>
<dbReference type="EMBL" id="JBBMQO010000001">
    <property type="protein sequence ID" value="MEM5500344.1"/>
    <property type="molecule type" value="Genomic_DNA"/>
</dbReference>
<evidence type="ECO:0000313" key="2">
    <source>
        <dbReference type="EMBL" id="MEM5500344.1"/>
    </source>
</evidence>
<dbReference type="Gene3D" id="2.40.160.90">
    <property type="match status" value="1"/>
</dbReference>
<accession>A0ABU9T2I3</accession>
<evidence type="ECO:0000313" key="3">
    <source>
        <dbReference type="Proteomes" id="UP001477870"/>
    </source>
</evidence>
<dbReference type="RefSeq" id="WP_342846446.1">
    <property type="nucleotide sequence ID" value="NZ_JBBMQO010000001.1"/>
</dbReference>
<dbReference type="PROSITE" id="PS51257">
    <property type="entry name" value="PROKAR_LIPOPROTEIN"/>
    <property type="match status" value="1"/>
</dbReference>
<feature type="domain" description="Transferrin-binding protein B C-lobe/N-lobe beta-barrel" evidence="1">
    <location>
        <begin position="191"/>
        <end position="317"/>
    </location>
</feature>
<protein>
    <submittedName>
        <fullName evidence="2">Transferrin-binding protein-like solute binding protein</fullName>
    </submittedName>
</protein>